<organism evidence="2 3">
    <name type="scientific">Vanrija pseudolonga</name>
    <dbReference type="NCBI Taxonomy" id="143232"/>
    <lineage>
        <taxon>Eukaryota</taxon>
        <taxon>Fungi</taxon>
        <taxon>Dikarya</taxon>
        <taxon>Basidiomycota</taxon>
        <taxon>Agaricomycotina</taxon>
        <taxon>Tremellomycetes</taxon>
        <taxon>Trichosporonales</taxon>
        <taxon>Trichosporonaceae</taxon>
        <taxon>Vanrija</taxon>
    </lineage>
</organism>
<dbReference type="AlphaFoldDB" id="A0AAF0Y2B9"/>
<proteinExistence type="predicted"/>
<dbReference type="Proteomes" id="UP000827549">
    <property type="component" value="Chromosome 1"/>
</dbReference>
<evidence type="ECO:0000313" key="2">
    <source>
        <dbReference type="EMBL" id="WOO76819.1"/>
    </source>
</evidence>
<gene>
    <name evidence="2" type="primary">CNN01560</name>
    <name evidence="2" type="ORF">LOC62_01G000434</name>
</gene>
<feature type="region of interest" description="Disordered" evidence="1">
    <location>
        <begin position="77"/>
        <end position="102"/>
    </location>
</feature>
<reference evidence="2" key="1">
    <citation type="submission" date="2023-10" db="EMBL/GenBank/DDBJ databases">
        <authorList>
            <person name="Noh H."/>
        </authorList>
    </citation>
    <scope>NUCLEOTIDE SEQUENCE</scope>
    <source>
        <strain evidence="2">DUCC4014</strain>
    </source>
</reference>
<dbReference type="RefSeq" id="XP_062622851.1">
    <property type="nucleotide sequence ID" value="XM_062766867.1"/>
</dbReference>
<evidence type="ECO:0000256" key="1">
    <source>
        <dbReference type="SAM" id="MobiDB-lite"/>
    </source>
</evidence>
<evidence type="ECO:0000313" key="3">
    <source>
        <dbReference type="Proteomes" id="UP000827549"/>
    </source>
</evidence>
<accession>A0AAF0Y2B9</accession>
<dbReference type="GeneID" id="87803692"/>
<name>A0AAF0Y2B9_9TREE</name>
<protein>
    <submittedName>
        <fullName evidence="2">Uncharacterized protein</fullName>
    </submittedName>
</protein>
<dbReference type="EMBL" id="CP086714">
    <property type="protein sequence ID" value="WOO76819.1"/>
    <property type="molecule type" value="Genomic_DNA"/>
</dbReference>
<keyword evidence="3" id="KW-1185">Reference proteome</keyword>
<sequence length="102" mass="11070">MPYLAGRSMPSVALEKLPAEQALHVAALPVHSVARQPLPWHTEHEEGLAAQPVTSVFAQWSPPLYVFAATPRPSHDVMHHPSGYSAQRRIDDSAIVSAQSGQ</sequence>